<dbReference type="OrthoDB" id="8963697at2759"/>
<keyword evidence="2" id="KW-0812">Transmembrane</keyword>
<reference evidence="6" key="1">
    <citation type="submission" date="2025-08" db="UniProtKB">
        <authorList>
            <consortium name="RefSeq"/>
        </authorList>
    </citation>
    <scope>IDENTIFICATION</scope>
</reference>
<dbReference type="InterPro" id="IPR013783">
    <property type="entry name" value="Ig-like_fold"/>
</dbReference>
<evidence type="ECO:0000256" key="2">
    <source>
        <dbReference type="SAM" id="Phobius"/>
    </source>
</evidence>
<sequence>MTTHKWIFLLALSFRFVSSNDEPLYGDFCGSYDDLFCEVHVLVAPLGSSVFLPCIFKRSNISWVTWTYENPQQELVRLSSEGRITFQDPRYGRVKAFPNQASVENYTIRIDELENSDLGCYRCQPDVCFSVQLPAEKGGGLMLLIIISIGLSALILLVVGVYFCVKCIVCRNKTGDTASIAVIAGTGPSAPPVQIVAVTAHPPQRGQDNQVYENDDQGPSNASRPQSSGSGLYPNLNQFTFERVESQRTRQRFHIELFSRLRQASARHFYVNQSELNKQQPMSKQNQHTAGLERRKKTNENFEYKNPIYNSSTEQLHRT</sequence>
<feature type="domain" description="Immunoglobulin V-set" evidence="4">
    <location>
        <begin position="42"/>
        <end position="124"/>
    </location>
</feature>
<organism evidence="5 6">
    <name type="scientific">Parambassis ranga</name>
    <name type="common">Indian glassy fish</name>
    <dbReference type="NCBI Taxonomy" id="210632"/>
    <lineage>
        <taxon>Eukaryota</taxon>
        <taxon>Metazoa</taxon>
        <taxon>Chordata</taxon>
        <taxon>Craniata</taxon>
        <taxon>Vertebrata</taxon>
        <taxon>Euteleostomi</taxon>
        <taxon>Actinopterygii</taxon>
        <taxon>Neopterygii</taxon>
        <taxon>Teleostei</taxon>
        <taxon>Neoteleostei</taxon>
        <taxon>Acanthomorphata</taxon>
        <taxon>Ovalentaria</taxon>
        <taxon>Ambassidae</taxon>
        <taxon>Parambassis</taxon>
    </lineage>
</organism>
<feature type="region of interest" description="Disordered" evidence="1">
    <location>
        <begin position="204"/>
        <end position="231"/>
    </location>
</feature>
<dbReference type="AlphaFoldDB" id="A0A6P7JFN2"/>
<feature type="chain" id="PRO_5028475159" evidence="3">
    <location>
        <begin position="20"/>
        <end position="319"/>
    </location>
</feature>
<dbReference type="InterPro" id="IPR013106">
    <property type="entry name" value="Ig_V-set"/>
</dbReference>
<dbReference type="RefSeq" id="XP_028275548.1">
    <property type="nucleotide sequence ID" value="XM_028419747.1"/>
</dbReference>
<protein>
    <submittedName>
        <fullName evidence="6">Uncharacterized protein LOC114444871</fullName>
    </submittedName>
</protein>
<evidence type="ECO:0000259" key="4">
    <source>
        <dbReference type="Pfam" id="PF07686"/>
    </source>
</evidence>
<dbReference type="SUPFAM" id="SSF48726">
    <property type="entry name" value="Immunoglobulin"/>
    <property type="match status" value="1"/>
</dbReference>
<feature type="compositionally biased region" description="Polar residues" evidence="1">
    <location>
        <begin position="274"/>
        <end position="289"/>
    </location>
</feature>
<dbReference type="Proteomes" id="UP000515145">
    <property type="component" value="Chromosome 13"/>
</dbReference>
<keyword evidence="2" id="KW-0472">Membrane</keyword>
<feature type="compositionally biased region" description="Polar residues" evidence="1">
    <location>
        <begin position="308"/>
        <end position="319"/>
    </location>
</feature>
<keyword evidence="2" id="KW-1133">Transmembrane helix</keyword>
<proteinExistence type="predicted"/>
<name>A0A6P7JFN2_9TELE</name>
<dbReference type="InterPro" id="IPR036179">
    <property type="entry name" value="Ig-like_dom_sf"/>
</dbReference>
<feature type="signal peptide" evidence="3">
    <location>
        <begin position="1"/>
        <end position="19"/>
    </location>
</feature>
<dbReference type="Pfam" id="PF07686">
    <property type="entry name" value="V-set"/>
    <property type="match status" value="1"/>
</dbReference>
<evidence type="ECO:0000313" key="6">
    <source>
        <dbReference type="RefSeq" id="XP_028275548.1"/>
    </source>
</evidence>
<dbReference type="GeneID" id="114444871"/>
<evidence type="ECO:0000313" key="5">
    <source>
        <dbReference type="Proteomes" id="UP000515145"/>
    </source>
</evidence>
<feature type="compositionally biased region" description="Polar residues" evidence="1">
    <location>
        <begin position="206"/>
        <end position="231"/>
    </location>
</feature>
<feature type="region of interest" description="Disordered" evidence="1">
    <location>
        <begin position="274"/>
        <end position="319"/>
    </location>
</feature>
<dbReference type="InParanoid" id="A0A6P7JFN2"/>
<evidence type="ECO:0000256" key="3">
    <source>
        <dbReference type="SAM" id="SignalP"/>
    </source>
</evidence>
<keyword evidence="3" id="KW-0732">Signal</keyword>
<feature type="transmembrane region" description="Helical" evidence="2">
    <location>
        <begin position="141"/>
        <end position="163"/>
    </location>
</feature>
<keyword evidence="5" id="KW-1185">Reference proteome</keyword>
<accession>A0A6P7JFN2</accession>
<gene>
    <name evidence="6" type="primary">LOC114444871</name>
</gene>
<dbReference type="Gene3D" id="2.60.40.10">
    <property type="entry name" value="Immunoglobulins"/>
    <property type="match status" value="1"/>
</dbReference>
<evidence type="ECO:0000256" key="1">
    <source>
        <dbReference type="SAM" id="MobiDB-lite"/>
    </source>
</evidence>